<dbReference type="SUPFAM" id="SSF51445">
    <property type="entry name" value="(Trans)glycosidases"/>
    <property type="match status" value="1"/>
</dbReference>
<dbReference type="PRINTS" id="PR00131">
    <property type="entry name" value="GLHYDRLASE1"/>
</dbReference>
<evidence type="ECO:0000256" key="2">
    <source>
        <dbReference type="ARBA" id="ARBA00011738"/>
    </source>
</evidence>
<keyword evidence="3" id="KW-0378">Hydrolase</keyword>
<organism evidence="8 9">
    <name type="scientific">Pyrocoelia pectoralis</name>
    <dbReference type="NCBI Taxonomy" id="417401"/>
    <lineage>
        <taxon>Eukaryota</taxon>
        <taxon>Metazoa</taxon>
        <taxon>Ecdysozoa</taxon>
        <taxon>Arthropoda</taxon>
        <taxon>Hexapoda</taxon>
        <taxon>Insecta</taxon>
        <taxon>Pterygota</taxon>
        <taxon>Neoptera</taxon>
        <taxon>Endopterygota</taxon>
        <taxon>Coleoptera</taxon>
        <taxon>Polyphaga</taxon>
        <taxon>Elateriformia</taxon>
        <taxon>Elateroidea</taxon>
        <taxon>Lampyridae</taxon>
        <taxon>Lampyrinae</taxon>
        <taxon>Pyrocoelia</taxon>
    </lineage>
</organism>
<dbReference type="GO" id="GO:0005975">
    <property type="term" value="P:carbohydrate metabolic process"/>
    <property type="evidence" value="ECO:0007669"/>
    <property type="project" value="InterPro"/>
</dbReference>
<evidence type="ECO:0000256" key="1">
    <source>
        <dbReference type="ARBA" id="ARBA00010838"/>
    </source>
</evidence>
<dbReference type="Pfam" id="PF00232">
    <property type="entry name" value="Glyco_hydro_1"/>
    <property type="match status" value="1"/>
</dbReference>
<evidence type="ECO:0000256" key="4">
    <source>
        <dbReference type="ARBA" id="ARBA00023180"/>
    </source>
</evidence>
<dbReference type="PANTHER" id="PTHR10353:SF36">
    <property type="entry name" value="LP05116P"/>
    <property type="match status" value="1"/>
</dbReference>
<dbReference type="EMBL" id="JAVRBK010000010">
    <property type="protein sequence ID" value="KAK5638886.1"/>
    <property type="molecule type" value="Genomic_DNA"/>
</dbReference>
<evidence type="ECO:0000313" key="9">
    <source>
        <dbReference type="Proteomes" id="UP001329430"/>
    </source>
</evidence>
<evidence type="ECO:0000256" key="6">
    <source>
        <dbReference type="RuleBase" id="RU003690"/>
    </source>
</evidence>
<keyword evidence="5" id="KW-0326">Glycosidase</keyword>
<dbReference type="Gene3D" id="3.20.20.80">
    <property type="entry name" value="Glycosidases"/>
    <property type="match status" value="1"/>
</dbReference>
<reference evidence="8 9" key="1">
    <citation type="journal article" date="2024" name="Insects">
        <title>An Improved Chromosome-Level Genome Assembly of the Firefly Pyrocoelia pectoralis.</title>
        <authorList>
            <person name="Fu X."/>
            <person name="Meyer-Rochow V.B."/>
            <person name="Ballantyne L."/>
            <person name="Zhu X."/>
        </authorList>
    </citation>
    <scope>NUCLEOTIDE SEQUENCE [LARGE SCALE GENOMIC DNA]</scope>
    <source>
        <strain evidence="8">XCY_ONT2</strain>
    </source>
</reference>
<feature type="chain" id="PRO_5042964718" description="Beta-glucosidase" evidence="7">
    <location>
        <begin position="19"/>
        <end position="493"/>
    </location>
</feature>
<dbReference type="InterPro" id="IPR001360">
    <property type="entry name" value="Glyco_hydro_1"/>
</dbReference>
<name>A0AAN7ZFP9_9COLE</name>
<keyword evidence="7" id="KW-0732">Signal</keyword>
<accession>A0AAN7ZFP9</accession>
<comment type="caution">
    <text evidence="8">The sequence shown here is derived from an EMBL/GenBank/DDBJ whole genome shotgun (WGS) entry which is preliminary data.</text>
</comment>
<dbReference type="Proteomes" id="UP001329430">
    <property type="component" value="Chromosome 10"/>
</dbReference>
<dbReference type="PANTHER" id="PTHR10353">
    <property type="entry name" value="GLYCOSYL HYDROLASE"/>
    <property type="match status" value="1"/>
</dbReference>
<evidence type="ECO:0000313" key="8">
    <source>
        <dbReference type="EMBL" id="KAK5638886.1"/>
    </source>
</evidence>
<evidence type="ECO:0000256" key="3">
    <source>
        <dbReference type="ARBA" id="ARBA00022801"/>
    </source>
</evidence>
<dbReference type="InterPro" id="IPR017853">
    <property type="entry name" value="GH"/>
</dbReference>
<keyword evidence="4" id="KW-0325">Glycoprotein</keyword>
<keyword evidence="9" id="KW-1185">Reference proteome</keyword>
<feature type="signal peptide" evidence="7">
    <location>
        <begin position="1"/>
        <end position="18"/>
    </location>
</feature>
<protein>
    <recommendedName>
        <fullName evidence="10">Beta-glucosidase</fullName>
    </recommendedName>
</protein>
<evidence type="ECO:0008006" key="10">
    <source>
        <dbReference type="Google" id="ProtNLM"/>
    </source>
</evidence>
<gene>
    <name evidence="8" type="ORF">RI129_013181</name>
</gene>
<comment type="similarity">
    <text evidence="1 6">Belongs to the glycosyl hydrolase 1 family.</text>
</comment>
<evidence type="ECO:0000256" key="5">
    <source>
        <dbReference type="ARBA" id="ARBA00023295"/>
    </source>
</evidence>
<sequence length="493" mass="56257">MRTSRKILILLLLHFTLGKEESRQLPKNLAFATATSSYQIEGAWNEDGKGESIWDDYVHNHSDKIIDGSTGDIACDSYHKTEVDVDLIKNIGFQRYRFSISWSRILPGGFSNAINEEGVKYYNGLIDKLIANGITPIVTLYHWDLPQTLQKLGGWTNSLIADWFENYARVVFDHFGDRVKLWITLNQPRQICFGYSSKYLAPGVESSGLGEYMCARNVLLAHARVFHLYKNSYQSTQGGRIGITIKYPWKEPATSSVTDVEASERDRQFEFGIYAHPIYTKGGDFPHVVKESVAARSKAEGFHKSRLPSFSDDEIKYIRGSADFLGLNYYTTFYTKDRIPSPIGEPSSEKDTNVVNHQDPNWPTGSLHDFKSVPWGFRKVLNYVKKNYGDPEVLITENGFPDVEEINDVGSVSYYNDHLNTLLDAIEVDGVNVTMYTTWSLMDNFEWTAGYTARFGLHHVDFENPDLKRTPKASARYFKELMKTKTLWKNVTL</sequence>
<comment type="subunit">
    <text evidence="2">Homodimer.</text>
</comment>
<evidence type="ECO:0000256" key="7">
    <source>
        <dbReference type="SAM" id="SignalP"/>
    </source>
</evidence>
<dbReference type="GO" id="GO:0008422">
    <property type="term" value="F:beta-glucosidase activity"/>
    <property type="evidence" value="ECO:0007669"/>
    <property type="project" value="TreeGrafter"/>
</dbReference>
<dbReference type="FunFam" id="3.20.20.80:FF:000013">
    <property type="entry name" value="lactase-phlorizin hydrolase"/>
    <property type="match status" value="1"/>
</dbReference>
<dbReference type="AlphaFoldDB" id="A0AAN7ZFP9"/>
<proteinExistence type="inferred from homology"/>